<name>G8QRQ6_SPHPG</name>
<proteinExistence type="predicted"/>
<dbReference type="SUPFAM" id="SSF51658">
    <property type="entry name" value="Xylose isomerase-like"/>
    <property type="match status" value="1"/>
</dbReference>
<dbReference type="HOGENOM" id="CLU_061796_2_0_12"/>
<dbReference type="Pfam" id="PF01261">
    <property type="entry name" value="AP_endonuc_2"/>
    <property type="match status" value="1"/>
</dbReference>
<feature type="domain" description="Xylose isomerase-like TIM barrel" evidence="1">
    <location>
        <begin position="21"/>
        <end position="270"/>
    </location>
</feature>
<dbReference type="EMBL" id="CP003155">
    <property type="protein sequence ID" value="AEV28839.1"/>
    <property type="molecule type" value="Genomic_DNA"/>
</dbReference>
<dbReference type="AlphaFoldDB" id="G8QRQ6"/>
<dbReference type="GO" id="GO:0016853">
    <property type="term" value="F:isomerase activity"/>
    <property type="evidence" value="ECO:0007669"/>
    <property type="project" value="UniProtKB-KW"/>
</dbReference>
<dbReference type="STRING" id="158190.SpiGrapes_1015"/>
<dbReference type="OrthoDB" id="9779184at2"/>
<keyword evidence="2" id="KW-0413">Isomerase</keyword>
<protein>
    <submittedName>
        <fullName evidence="2">Sugar phosphate isomerase/epimerase</fullName>
    </submittedName>
</protein>
<evidence type="ECO:0000313" key="3">
    <source>
        <dbReference type="Proteomes" id="UP000005632"/>
    </source>
</evidence>
<dbReference type="InterPro" id="IPR013022">
    <property type="entry name" value="Xyl_isomerase-like_TIM-brl"/>
</dbReference>
<dbReference type="PANTHER" id="PTHR12110:SF21">
    <property type="entry name" value="XYLOSE ISOMERASE-LIKE TIM BARREL DOMAIN-CONTAINING PROTEIN"/>
    <property type="match status" value="1"/>
</dbReference>
<dbReference type="RefSeq" id="WP_014269688.1">
    <property type="nucleotide sequence ID" value="NC_016633.1"/>
</dbReference>
<reference evidence="2 3" key="1">
    <citation type="submission" date="2011-11" db="EMBL/GenBank/DDBJ databases">
        <title>Complete sequence of Spirochaeta sp. grapes.</title>
        <authorList>
            <consortium name="US DOE Joint Genome Institute"/>
            <person name="Lucas S."/>
            <person name="Han J."/>
            <person name="Lapidus A."/>
            <person name="Cheng J.-F."/>
            <person name="Goodwin L."/>
            <person name="Pitluck S."/>
            <person name="Peters L."/>
            <person name="Ovchinnikova G."/>
            <person name="Munk A.C."/>
            <person name="Detter J.C."/>
            <person name="Han C."/>
            <person name="Tapia R."/>
            <person name="Land M."/>
            <person name="Hauser L."/>
            <person name="Kyrpides N."/>
            <person name="Ivanova N."/>
            <person name="Pagani I."/>
            <person name="Ritalahtilisa K."/>
            <person name="Loeffler F."/>
            <person name="Woyke T."/>
        </authorList>
    </citation>
    <scope>NUCLEOTIDE SEQUENCE [LARGE SCALE GENOMIC DNA]</scope>
    <source>
        <strain evidence="3">ATCC BAA-1885 / DSM 22778 / Grapes</strain>
    </source>
</reference>
<keyword evidence="3" id="KW-1185">Reference proteome</keyword>
<dbReference type="PANTHER" id="PTHR12110">
    <property type="entry name" value="HYDROXYPYRUVATE ISOMERASE"/>
    <property type="match status" value="1"/>
</dbReference>
<sequence length="277" mass="30819">MPIKIGALLKIEEITADSLSALSRSGFETLAISFWGSLGPVDLENLADLVRASSLEVSALSIFGNPLGNEETLTAWKELISHASLFGSPYVTGFAGRVPGNSVEHSLSAWKETFSSLLEIAYKKECKGLLFENCRMGDLWKRGNWNIAINDEAWSLMFNALDDGKLGLEWEPCHQVEAFLDPLAQLLRWKGKVKHVHGKDATVNRQLLSEIGIYSSRKAITPVLPGLGDTDWASIKAILTQDAYEGCIDIESMETTFFNKYEQKLDSLRYLQQCDRN</sequence>
<dbReference type="InterPro" id="IPR050312">
    <property type="entry name" value="IolE/XylAMocC-like"/>
</dbReference>
<organism evidence="2 3">
    <name type="scientific">Sphaerochaeta pleomorpha (strain ATCC BAA-1885 / DSM 22778 / Grapes)</name>
    <dbReference type="NCBI Taxonomy" id="158190"/>
    <lineage>
        <taxon>Bacteria</taxon>
        <taxon>Pseudomonadati</taxon>
        <taxon>Spirochaetota</taxon>
        <taxon>Spirochaetia</taxon>
        <taxon>Spirochaetales</taxon>
        <taxon>Sphaerochaetaceae</taxon>
        <taxon>Sphaerochaeta</taxon>
    </lineage>
</organism>
<dbReference type="InterPro" id="IPR036237">
    <property type="entry name" value="Xyl_isomerase-like_sf"/>
</dbReference>
<dbReference type="eggNOG" id="COG1082">
    <property type="taxonomic scope" value="Bacteria"/>
</dbReference>
<dbReference type="KEGG" id="sgp:SpiGrapes_1015"/>
<dbReference type="Gene3D" id="3.20.20.150">
    <property type="entry name" value="Divalent-metal-dependent TIM barrel enzymes"/>
    <property type="match status" value="1"/>
</dbReference>
<gene>
    <name evidence="2" type="ordered locus">SpiGrapes_1015</name>
</gene>
<evidence type="ECO:0000259" key="1">
    <source>
        <dbReference type="Pfam" id="PF01261"/>
    </source>
</evidence>
<dbReference type="Proteomes" id="UP000005632">
    <property type="component" value="Chromosome"/>
</dbReference>
<evidence type="ECO:0000313" key="2">
    <source>
        <dbReference type="EMBL" id="AEV28839.1"/>
    </source>
</evidence>
<accession>G8QRQ6</accession>